<dbReference type="AlphaFoldDB" id="A0A2H0BUJ2"/>
<dbReference type="SUPFAM" id="SSF64182">
    <property type="entry name" value="DHH phosphoesterases"/>
    <property type="match status" value="1"/>
</dbReference>
<reference evidence="2 3" key="1">
    <citation type="submission" date="2017-09" db="EMBL/GenBank/DDBJ databases">
        <title>Depth-based differentiation of microbial function through sediment-hosted aquifers and enrichment of novel symbionts in the deep terrestrial subsurface.</title>
        <authorList>
            <person name="Probst A.J."/>
            <person name="Ladd B."/>
            <person name="Jarett J.K."/>
            <person name="Geller-Mcgrath D.E."/>
            <person name="Sieber C.M."/>
            <person name="Emerson J.B."/>
            <person name="Anantharaman K."/>
            <person name="Thomas B.C."/>
            <person name="Malmstrom R."/>
            <person name="Stieglmeier M."/>
            <person name="Klingl A."/>
            <person name="Woyke T."/>
            <person name="Ryan C.M."/>
            <person name="Banfield J.F."/>
        </authorList>
    </citation>
    <scope>NUCLEOTIDE SEQUENCE [LARGE SCALE GENOMIC DNA]</scope>
    <source>
        <strain evidence="2">CG22_combo_CG10-13_8_21_14_all_47_17</strain>
    </source>
</reference>
<dbReference type="PANTHER" id="PTHR47618:SF1">
    <property type="entry name" value="BIFUNCTIONAL OLIGORIBONUCLEASE AND PAP PHOSPHATASE NRNA"/>
    <property type="match status" value="1"/>
</dbReference>
<feature type="domain" description="DDH" evidence="1">
    <location>
        <begin position="42"/>
        <end position="235"/>
    </location>
</feature>
<protein>
    <recommendedName>
        <fullName evidence="1">DDH domain-containing protein</fullName>
    </recommendedName>
</protein>
<dbReference type="Gene3D" id="3.90.1640.10">
    <property type="entry name" value="inorganic pyrophosphatase (n-terminal core)"/>
    <property type="match status" value="1"/>
</dbReference>
<organism evidence="2 3">
    <name type="scientific">Candidatus Uhrbacteria bacterium CG22_combo_CG10-13_8_21_14_all_47_17</name>
    <dbReference type="NCBI Taxonomy" id="1975041"/>
    <lineage>
        <taxon>Bacteria</taxon>
        <taxon>Candidatus Uhriibacteriota</taxon>
    </lineage>
</organism>
<sequence>MFDILSIVPYYGLFAQYFANIHFMALKSHEQVVELVSRASHILVVTREHPTVDSACAAIATGLLLEKLGKSCDVVIPGWQEADRPKFLSEKPLVHDTLGAIRTFHLTLDVSRVPLSELMYDVKDGKLDITVIPKHSEWTPKDFTFRHGDDRYDLVIALDIPDMASLGEAFRSKADFFYRTSVINIDHHSTNEYWGQVNLVDLNAVSATEALYTFVKDWNDMHLTPDIATAILAGMISKTRSFRTANVTPRTLAVSSELIERGARRGEIVTSLWRNRSVATLKLWGRALARLEQDRDIGLVWTSLTEGDFLEAGAKPADIEGIVDELVAYAPEAKVVAIFMQERDGIRVHVYATPPLSAAELLRPFGGTGTRDRAVFISKEGTDLTKTAQNFLERLRAMIPKDPV</sequence>
<evidence type="ECO:0000313" key="2">
    <source>
        <dbReference type="EMBL" id="PIP60658.1"/>
    </source>
</evidence>
<dbReference type="PANTHER" id="PTHR47618">
    <property type="entry name" value="BIFUNCTIONAL OLIGORIBONUCLEASE AND PAP PHOSPHATASE NRNA"/>
    <property type="match status" value="1"/>
</dbReference>
<evidence type="ECO:0000313" key="3">
    <source>
        <dbReference type="Proteomes" id="UP000231581"/>
    </source>
</evidence>
<dbReference type="Pfam" id="PF01368">
    <property type="entry name" value="DHH"/>
    <property type="match status" value="1"/>
</dbReference>
<dbReference type="InterPro" id="IPR051319">
    <property type="entry name" value="Oligoribo/pAp-PDE_c-di-AMP_PDE"/>
</dbReference>
<accession>A0A2H0BUJ2</accession>
<dbReference type="InterPro" id="IPR038763">
    <property type="entry name" value="DHH_sf"/>
</dbReference>
<dbReference type="EMBL" id="PCSZ01000041">
    <property type="protein sequence ID" value="PIP60658.1"/>
    <property type="molecule type" value="Genomic_DNA"/>
</dbReference>
<proteinExistence type="predicted"/>
<dbReference type="InterPro" id="IPR001667">
    <property type="entry name" value="DDH_dom"/>
</dbReference>
<dbReference type="Proteomes" id="UP000231581">
    <property type="component" value="Unassembled WGS sequence"/>
</dbReference>
<evidence type="ECO:0000259" key="1">
    <source>
        <dbReference type="Pfam" id="PF01368"/>
    </source>
</evidence>
<name>A0A2H0BUJ2_9BACT</name>
<gene>
    <name evidence="2" type="ORF">COX00_02070</name>
</gene>
<dbReference type="Gene3D" id="3.10.310.30">
    <property type="match status" value="1"/>
</dbReference>
<comment type="caution">
    <text evidence="2">The sequence shown here is derived from an EMBL/GenBank/DDBJ whole genome shotgun (WGS) entry which is preliminary data.</text>
</comment>